<evidence type="ECO:0000313" key="3">
    <source>
        <dbReference type="Proteomes" id="UP001275315"/>
    </source>
</evidence>
<keyword evidence="1" id="KW-1133">Transmembrane helix</keyword>
<accession>A0ABU5CT64</accession>
<gene>
    <name evidence="2" type="ORF">RWD45_14485</name>
</gene>
<reference evidence="2 3" key="1">
    <citation type="submission" date="2023-10" db="EMBL/GenBank/DDBJ databases">
        <title>Virgibacillus soli CC-YMP-6 genome.</title>
        <authorList>
            <person name="Miliotis G."/>
            <person name="Sengupta P."/>
            <person name="Hameed A."/>
            <person name="Chuvochina M."/>
            <person name="Mcdonagh F."/>
            <person name="Simpson A.C."/>
            <person name="Singh N.K."/>
            <person name="Rekha P.D."/>
            <person name="Raman K."/>
            <person name="Hugenholtz P."/>
            <person name="Venkateswaran K."/>
        </authorList>
    </citation>
    <scope>NUCLEOTIDE SEQUENCE [LARGE SCALE GENOMIC DNA]</scope>
    <source>
        <strain evidence="2 3">CC-YMP-6</strain>
    </source>
</reference>
<keyword evidence="3" id="KW-1185">Reference proteome</keyword>
<keyword evidence="1" id="KW-0472">Membrane</keyword>
<feature type="transmembrane region" description="Helical" evidence="1">
    <location>
        <begin position="30"/>
        <end position="52"/>
    </location>
</feature>
<comment type="caution">
    <text evidence="2">The sequence shown here is derived from an EMBL/GenBank/DDBJ whole genome shotgun (WGS) entry which is preliminary data.</text>
</comment>
<feature type="transmembrane region" description="Helical" evidence="1">
    <location>
        <begin position="5"/>
        <end position="24"/>
    </location>
</feature>
<evidence type="ECO:0000313" key="2">
    <source>
        <dbReference type="EMBL" id="MDY0409564.1"/>
    </source>
</evidence>
<proteinExistence type="predicted"/>
<evidence type="ECO:0000256" key="1">
    <source>
        <dbReference type="SAM" id="Phobius"/>
    </source>
</evidence>
<dbReference type="RefSeq" id="WP_320380358.1">
    <property type="nucleotide sequence ID" value="NZ_JAWDIQ010000002.1"/>
</dbReference>
<dbReference type="EMBL" id="JAWDIQ010000002">
    <property type="protein sequence ID" value="MDY0409564.1"/>
    <property type="molecule type" value="Genomic_DNA"/>
</dbReference>
<protein>
    <submittedName>
        <fullName evidence="2">Uncharacterized protein</fullName>
    </submittedName>
</protein>
<name>A0ABU5CT64_9BACI</name>
<sequence>MVNFIIITIAWVYYLSLVIYFGWLPINIDGLSGVLLIVGLVTLIGSVLTYVLKKGQQRKKITLFASTLSILLIGRMVYLAAMDYTNLFGKIQDVFPYF</sequence>
<organism evidence="2 3">
    <name type="scientific">Paracerasibacillus soli</name>
    <dbReference type="NCBI Taxonomy" id="480284"/>
    <lineage>
        <taxon>Bacteria</taxon>
        <taxon>Bacillati</taxon>
        <taxon>Bacillota</taxon>
        <taxon>Bacilli</taxon>
        <taxon>Bacillales</taxon>
        <taxon>Bacillaceae</taxon>
        <taxon>Paracerasibacillus</taxon>
    </lineage>
</organism>
<keyword evidence="1" id="KW-0812">Transmembrane</keyword>
<dbReference type="Proteomes" id="UP001275315">
    <property type="component" value="Unassembled WGS sequence"/>
</dbReference>
<feature type="transmembrane region" description="Helical" evidence="1">
    <location>
        <begin position="61"/>
        <end position="81"/>
    </location>
</feature>